<reference evidence="2 3" key="1">
    <citation type="journal article" date="2016" name="BMC Genomics">
        <title>Combined genomic and structural analyses of a cultured magnetotactic bacterium reveals its niche adaptation to a dynamic environment.</title>
        <authorList>
            <person name="Araujo A.C."/>
            <person name="Morillo V."/>
            <person name="Cypriano J."/>
            <person name="Teixeira L.C."/>
            <person name="Leao P."/>
            <person name="Lyra S."/>
            <person name="Almeida L.G."/>
            <person name="Bazylinski D.A."/>
            <person name="Vasconcellos A.T."/>
            <person name="Abreu F."/>
            <person name="Lins U."/>
        </authorList>
    </citation>
    <scope>NUCLEOTIDE SEQUENCE [LARGE SCALE GENOMIC DNA]</scope>
    <source>
        <strain evidence="2 3">IT-1</strain>
    </source>
</reference>
<keyword evidence="1" id="KW-1133">Transmembrane helix</keyword>
<sequence length="205" mass="22047">MQNSGVFAPVSDARKRFVLFLLLLGVMLISRGHHMGSAKLLPDMSIALFFLSGWLLARPIYAALLMLAAVGIDVSALQAGVSNFCVTPAYALLAPAYLTMWGAGKHLPGLLMGRSQGMALALLALGAWAAVSVAWLLSSGGFYLFSGRFSHPSWAEFAHRFELYYGGYAGNALLAIAVGVTGVILLRRLRQPQEEELCLDEEETA</sequence>
<feature type="transmembrane region" description="Helical" evidence="1">
    <location>
        <begin position="119"/>
        <end position="145"/>
    </location>
</feature>
<organism evidence="2 3">
    <name type="scientific">Magnetofaba australis IT-1</name>
    <dbReference type="NCBI Taxonomy" id="1434232"/>
    <lineage>
        <taxon>Bacteria</taxon>
        <taxon>Pseudomonadati</taxon>
        <taxon>Pseudomonadota</taxon>
        <taxon>Magnetococcia</taxon>
        <taxon>Magnetococcales</taxon>
        <taxon>Magnetococcaceae</taxon>
        <taxon>Magnetofaba</taxon>
    </lineage>
</organism>
<name>A0A1Y2K8U0_9PROT</name>
<keyword evidence="1" id="KW-0472">Membrane</keyword>
<protein>
    <recommendedName>
        <fullName evidence="4">Proton-coupled thiamine transporter YuaJ</fullName>
    </recommendedName>
</protein>
<dbReference type="STRING" id="1434232.MAIT1_03906"/>
<keyword evidence="1" id="KW-0812">Transmembrane</keyword>
<evidence type="ECO:0000313" key="3">
    <source>
        <dbReference type="Proteomes" id="UP000194003"/>
    </source>
</evidence>
<accession>A0A1Y2K8U0</accession>
<evidence type="ECO:0000256" key="1">
    <source>
        <dbReference type="SAM" id="Phobius"/>
    </source>
</evidence>
<keyword evidence="3" id="KW-1185">Reference proteome</keyword>
<feature type="transmembrane region" description="Helical" evidence="1">
    <location>
        <begin position="165"/>
        <end position="186"/>
    </location>
</feature>
<dbReference type="EMBL" id="LVJN01000015">
    <property type="protein sequence ID" value="OSM07170.1"/>
    <property type="molecule type" value="Genomic_DNA"/>
</dbReference>
<feature type="transmembrane region" description="Helical" evidence="1">
    <location>
        <begin position="76"/>
        <end position="98"/>
    </location>
</feature>
<feature type="transmembrane region" description="Helical" evidence="1">
    <location>
        <begin position="17"/>
        <end position="34"/>
    </location>
</feature>
<feature type="transmembrane region" description="Helical" evidence="1">
    <location>
        <begin position="46"/>
        <end position="70"/>
    </location>
</feature>
<dbReference type="Proteomes" id="UP000194003">
    <property type="component" value="Unassembled WGS sequence"/>
</dbReference>
<evidence type="ECO:0008006" key="4">
    <source>
        <dbReference type="Google" id="ProtNLM"/>
    </source>
</evidence>
<comment type="caution">
    <text evidence="2">The sequence shown here is derived from an EMBL/GenBank/DDBJ whole genome shotgun (WGS) entry which is preliminary data.</text>
</comment>
<dbReference type="AlphaFoldDB" id="A0A1Y2K8U0"/>
<gene>
    <name evidence="2" type="ORF">MAIT1_03906</name>
</gene>
<proteinExistence type="predicted"/>
<evidence type="ECO:0000313" key="2">
    <source>
        <dbReference type="EMBL" id="OSM07170.1"/>
    </source>
</evidence>